<protein>
    <recommendedName>
        <fullName evidence="4">BZIP domain-containing protein</fullName>
    </recommendedName>
</protein>
<proteinExistence type="predicted"/>
<dbReference type="OrthoDB" id="128476at2759"/>
<accession>A0A225WU37</accession>
<comment type="caution">
    <text evidence="2">The sequence shown here is derived from an EMBL/GenBank/DDBJ whole genome shotgun (WGS) entry which is preliminary data.</text>
</comment>
<reference evidence="3" key="1">
    <citation type="submission" date="2017-03" db="EMBL/GenBank/DDBJ databases">
        <title>Phytopthora megakarya and P. palmivora, two closely related causual agents of cacao black pod achieved similar genome size and gene model numbers by different mechanisms.</title>
        <authorList>
            <person name="Ali S."/>
            <person name="Shao J."/>
            <person name="Larry D.J."/>
            <person name="Kronmiller B."/>
            <person name="Shen D."/>
            <person name="Strem M.D."/>
            <person name="Melnick R.L."/>
            <person name="Guiltinan M.J."/>
            <person name="Tyler B.M."/>
            <person name="Meinhardt L.W."/>
            <person name="Bailey B.A."/>
        </authorList>
    </citation>
    <scope>NUCLEOTIDE SEQUENCE [LARGE SCALE GENOMIC DNA]</scope>
    <source>
        <strain evidence="3">zdho120</strain>
    </source>
</reference>
<sequence length="264" mass="30224">MLSSRNINDQAMNGMSTAERLIMLHRQRRTRTQQRYRKKINDKVIALEDSVIELKDEIEQLKKQRELSTPSYSLSKTTSWKMVVEYVRLFRYGYQHPTLIAHSDGTTTLSTTDSNNMQKMFLQAVMMPNIAFNGGRQGADAVFEDWKTISQHHENTETQLTCLECGEGGLLIAHMNNVSTITAKMIRNHLLDDEDSEWPSLARKLLGQSLVIPTIVRYEWDELNSRFASVYYEPDMLTPLLGLLGNLEEATRVVNSALGNHCKQ</sequence>
<organism evidence="2 3">
    <name type="scientific">Phytophthora megakarya</name>
    <dbReference type="NCBI Taxonomy" id="4795"/>
    <lineage>
        <taxon>Eukaryota</taxon>
        <taxon>Sar</taxon>
        <taxon>Stramenopiles</taxon>
        <taxon>Oomycota</taxon>
        <taxon>Peronosporomycetes</taxon>
        <taxon>Peronosporales</taxon>
        <taxon>Peronosporaceae</taxon>
        <taxon>Phytophthora</taxon>
    </lineage>
</organism>
<feature type="coiled-coil region" evidence="1">
    <location>
        <begin position="37"/>
        <end position="64"/>
    </location>
</feature>
<dbReference type="EMBL" id="NBNE01000253">
    <property type="protein sequence ID" value="OWZ21146.1"/>
    <property type="molecule type" value="Genomic_DNA"/>
</dbReference>
<name>A0A225WU37_9STRA</name>
<dbReference type="AlphaFoldDB" id="A0A225WU37"/>
<dbReference type="Proteomes" id="UP000198211">
    <property type="component" value="Unassembled WGS sequence"/>
</dbReference>
<evidence type="ECO:0000313" key="3">
    <source>
        <dbReference type="Proteomes" id="UP000198211"/>
    </source>
</evidence>
<keyword evidence="3" id="KW-1185">Reference proteome</keyword>
<evidence type="ECO:0008006" key="4">
    <source>
        <dbReference type="Google" id="ProtNLM"/>
    </source>
</evidence>
<evidence type="ECO:0000313" key="2">
    <source>
        <dbReference type="EMBL" id="OWZ21146.1"/>
    </source>
</evidence>
<keyword evidence="1" id="KW-0175">Coiled coil</keyword>
<gene>
    <name evidence="2" type="ORF">PHMEG_0004337</name>
</gene>
<evidence type="ECO:0000256" key="1">
    <source>
        <dbReference type="SAM" id="Coils"/>
    </source>
</evidence>